<evidence type="ECO:0000313" key="9">
    <source>
        <dbReference type="Proteomes" id="UP000316213"/>
    </source>
</evidence>
<feature type="transmembrane region" description="Helical" evidence="6">
    <location>
        <begin position="31"/>
        <end position="55"/>
    </location>
</feature>
<feature type="domain" description="Ethylene receptor 1-like N-terminal" evidence="7">
    <location>
        <begin position="31"/>
        <end position="123"/>
    </location>
</feature>
<sequence length="193" mass="22255">MNFFFNLFQTEGFPPRWYCGSGWAEEPEVGWLHIVADVVTFLAYIAIPCVLAFFVLKREELVFPNIFWLFAAFIVSCGFVHLVEAIIFWFPVYRLSAILKVVTAIASTATVLAMIRVMPAAIALPGIADMNRRLRGEVQRREEIQKELEHNNEELREFTASVLNREDRISELKQEVNHLLQELGRASKYMNQS</sequence>
<evidence type="ECO:0000259" key="7">
    <source>
        <dbReference type="Pfam" id="PF25487"/>
    </source>
</evidence>
<evidence type="ECO:0000256" key="6">
    <source>
        <dbReference type="SAM" id="Phobius"/>
    </source>
</evidence>
<dbReference type="GO" id="GO:0005524">
    <property type="term" value="F:ATP binding"/>
    <property type="evidence" value="ECO:0007669"/>
    <property type="project" value="UniProtKB-KW"/>
</dbReference>
<dbReference type="Pfam" id="PF25487">
    <property type="entry name" value="ETR1_N"/>
    <property type="match status" value="1"/>
</dbReference>
<accession>A0A5C5ZY22</accession>
<evidence type="ECO:0000256" key="2">
    <source>
        <dbReference type="ARBA" id="ARBA00022723"/>
    </source>
</evidence>
<dbReference type="GO" id="GO:0016740">
    <property type="term" value="F:transferase activity"/>
    <property type="evidence" value="ECO:0007669"/>
    <property type="project" value="UniProtKB-KW"/>
</dbReference>
<dbReference type="OrthoDB" id="231918at2"/>
<name>A0A5C5ZY22_9BACT</name>
<feature type="transmembrane region" description="Helical" evidence="6">
    <location>
        <begin position="97"/>
        <end position="124"/>
    </location>
</feature>
<dbReference type="GO" id="GO:0038199">
    <property type="term" value="F:ethylene receptor activity"/>
    <property type="evidence" value="ECO:0007669"/>
    <property type="project" value="TreeGrafter"/>
</dbReference>
<feature type="coiled-coil region" evidence="5">
    <location>
        <begin position="127"/>
        <end position="182"/>
    </location>
</feature>
<dbReference type="AlphaFoldDB" id="A0A5C5ZY22"/>
<dbReference type="GO" id="GO:0051740">
    <property type="term" value="F:ethylene binding"/>
    <property type="evidence" value="ECO:0007669"/>
    <property type="project" value="TreeGrafter"/>
</dbReference>
<keyword evidence="6" id="KW-1133">Transmembrane helix</keyword>
<evidence type="ECO:0000256" key="4">
    <source>
        <dbReference type="ARBA" id="ARBA00022840"/>
    </source>
</evidence>
<keyword evidence="6" id="KW-0812">Transmembrane</keyword>
<keyword evidence="6" id="KW-0472">Membrane</keyword>
<protein>
    <recommendedName>
        <fullName evidence="7">Ethylene receptor 1-like N-terminal domain-containing protein</fullName>
    </recommendedName>
</protein>
<dbReference type="PANTHER" id="PTHR24423:SF633">
    <property type="entry name" value="ETHYLENE RECEPTOR 2"/>
    <property type="match status" value="1"/>
</dbReference>
<reference evidence="8 9" key="1">
    <citation type="submission" date="2019-02" db="EMBL/GenBank/DDBJ databases">
        <title>Deep-cultivation of Planctomycetes and their phenomic and genomic characterization uncovers novel biology.</title>
        <authorList>
            <person name="Wiegand S."/>
            <person name="Jogler M."/>
            <person name="Boedeker C."/>
            <person name="Pinto D."/>
            <person name="Vollmers J."/>
            <person name="Rivas-Marin E."/>
            <person name="Kohn T."/>
            <person name="Peeters S.H."/>
            <person name="Heuer A."/>
            <person name="Rast P."/>
            <person name="Oberbeckmann S."/>
            <person name="Bunk B."/>
            <person name="Jeske O."/>
            <person name="Meyerdierks A."/>
            <person name="Storesund J.E."/>
            <person name="Kallscheuer N."/>
            <person name="Luecker S."/>
            <person name="Lage O.M."/>
            <person name="Pohl T."/>
            <person name="Merkel B.J."/>
            <person name="Hornburger P."/>
            <person name="Mueller R.-W."/>
            <person name="Bruemmer F."/>
            <person name="Labrenz M."/>
            <person name="Spormann A.M."/>
            <person name="Op Den Camp H."/>
            <person name="Overmann J."/>
            <person name="Amann R."/>
            <person name="Jetten M.S.M."/>
            <person name="Mascher T."/>
            <person name="Medema M.H."/>
            <person name="Devos D.P."/>
            <person name="Kaster A.-K."/>
            <person name="Ovreas L."/>
            <person name="Rohde M."/>
            <person name="Galperin M.Y."/>
            <person name="Jogler C."/>
        </authorList>
    </citation>
    <scope>NUCLEOTIDE SEQUENCE [LARGE SCALE GENOMIC DNA]</scope>
    <source>
        <strain evidence="8 9">Pla100</strain>
    </source>
</reference>
<comment type="caution">
    <text evidence="8">The sequence shown here is derived from an EMBL/GenBank/DDBJ whole genome shotgun (WGS) entry which is preliminary data.</text>
</comment>
<gene>
    <name evidence="8" type="ORF">Pla100_45820</name>
</gene>
<evidence type="ECO:0000256" key="5">
    <source>
        <dbReference type="SAM" id="Coils"/>
    </source>
</evidence>
<dbReference type="RefSeq" id="WP_146580208.1">
    <property type="nucleotide sequence ID" value="NZ_SJPM01000011.1"/>
</dbReference>
<proteinExistence type="predicted"/>
<keyword evidence="3" id="KW-0547">Nucleotide-binding</keyword>
<dbReference type="InterPro" id="IPR058544">
    <property type="entry name" value="ETR1_N"/>
</dbReference>
<dbReference type="GO" id="GO:0046872">
    <property type="term" value="F:metal ion binding"/>
    <property type="evidence" value="ECO:0007669"/>
    <property type="project" value="UniProtKB-KW"/>
</dbReference>
<keyword evidence="2" id="KW-0479">Metal-binding</keyword>
<keyword evidence="9" id="KW-1185">Reference proteome</keyword>
<feature type="transmembrane region" description="Helical" evidence="6">
    <location>
        <begin position="67"/>
        <end position="91"/>
    </location>
</feature>
<dbReference type="EMBL" id="SJPM01000011">
    <property type="protein sequence ID" value="TWT92564.1"/>
    <property type="molecule type" value="Genomic_DNA"/>
</dbReference>
<dbReference type="Proteomes" id="UP000316213">
    <property type="component" value="Unassembled WGS sequence"/>
</dbReference>
<keyword evidence="5" id="KW-0175">Coiled coil</keyword>
<evidence type="ECO:0000256" key="3">
    <source>
        <dbReference type="ARBA" id="ARBA00022741"/>
    </source>
</evidence>
<organism evidence="8 9">
    <name type="scientific">Neorhodopirellula pilleata</name>
    <dbReference type="NCBI Taxonomy" id="2714738"/>
    <lineage>
        <taxon>Bacteria</taxon>
        <taxon>Pseudomonadati</taxon>
        <taxon>Planctomycetota</taxon>
        <taxon>Planctomycetia</taxon>
        <taxon>Pirellulales</taxon>
        <taxon>Pirellulaceae</taxon>
        <taxon>Neorhodopirellula</taxon>
    </lineage>
</organism>
<dbReference type="PANTHER" id="PTHR24423">
    <property type="entry name" value="TWO-COMPONENT SENSOR HISTIDINE KINASE"/>
    <property type="match status" value="1"/>
</dbReference>
<keyword evidence="4" id="KW-0067">ATP-binding</keyword>
<evidence type="ECO:0000313" key="8">
    <source>
        <dbReference type="EMBL" id="TWT92564.1"/>
    </source>
</evidence>
<evidence type="ECO:0000256" key="1">
    <source>
        <dbReference type="ARBA" id="ARBA00022679"/>
    </source>
</evidence>
<keyword evidence="1" id="KW-0808">Transferase</keyword>